<accession>A0A1C2D9H2</accession>
<name>A0A1C2D9H2_9PSED</name>
<dbReference type="AlphaFoldDB" id="A0A1C2D9H2"/>
<evidence type="ECO:0000313" key="3">
    <source>
        <dbReference type="EMBL" id="OCX11389.1"/>
    </source>
</evidence>
<gene>
    <name evidence="3" type="ORF">BBI10_24695</name>
    <name evidence="4" type="ORF">FX982_00340</name>
</gene>
<dbReference type="InterPro" id="IPR013990">
    <property type="entry name" value="WHy-dom"/>
</dbReference>
<dbReference type="Pfam" id="PF03168">
    <property type="entry name" value="LEA_2"/>
    <property type="match status" value="1"/>
</dbReference>
<evidence type="ECO:0000259" key="2">
    <source>
        <dbReference type="SMART" id="SM00769"/>
    </source>
</evidence>
<reference evidence="4" key="2">
    <citation type="submission" date="2019-12" db="EMBL/GenBank/DDBJ databases">
        <title>endophytic bacteria associated with Panax ginseng seedlings.</title>
        <authorList>
            <person name="Park J.M."/>
            <person name="Shin R."/>
            <person name="Jo S.H."/>
        </authorList>
    </citation>
    <scope>NUCLEOTIDE SEQUENCE</scope>
    <source>
        <strain evidence="4">PgKB30</strain>
    </source>
</reference>
<feature type="chain" id="PRO_5035548848" description="Water stress and hypersensitive response domain-containing protein" evidence="1">
    <location>
        <begin position="21"/>
        <end position="161"/>
    </location>
</feature>
<dbReference type="SUPFAM" id="SSF117070">
    <property type="entry name" value="LEA14-like"/>
    <property type="match status" value="1"/>
</dbReference>
<dbReference type="Gene3D" id="2.60.40.1820">
    <property type="match status" value="1"/>
</dbReference>
<dbReference type="GO" id="GO:0009269">
    <property type="term" value="P:response to desiccation"/>
    <property type="evidence" value="ECO:0007669"/>
    <property type="project" value="InterPro"/>
</dbReference>
<organism evidence="3 5">
    <name type="scientific">Pseudomonas graminis</name>
    <dbReference type="NCBI Taxonomy" id="158627"/>
    <lineage>
        <taxon>Bacteria</taxon>
        <taxon>Pseudomonadati</taxon>
        <taxon>Pseudomonadota</taxon>
        <taxon>Gammaproteobacteria</taxon>
        <taxon>Pseudomonadales</taxon>
        <taxon>Pseudomonadaceae</taxon>
        <taxon>Pseudomonas</taxon>
    </lineage>
</organism>
<dbReference type="Proteomes" id="UP000095143">
    <property type="component" value="Unassembled WGS sequence"/>
</dbReference>
<dbReference type="OrthoDB" id="369213at2"/>
<dbReference type="EMBL" id="CP053746">
    <property type="protein sequence ID" value="QKF49421.1"/>
    <property type="molecule type" value="Genomic_DNA"/>
</dbReference>
<dbReference type="Proteomes" id="UP000501989">
    <property type="component" value="Chromosome"/>
</dbReference>
<reference evidence="3 5" key="1">
    <citation type="submission" date="2016-08" db="EMBL/GenBank/DDBJ databases">
        <title>Whole genome sequence of Pseudomonas graminis strain UASWS1507, a potential biological control agent for agriculture.</title>
        <authorList>
            <person name="Crovadore J."/>
            <person name="Calmin G."/>
            <person name="Chablais R."/>
            <person name="Cochard B."/>
            <person name="Lefort F."/>
        </authorList>
    </citation>
    <scope>NUCLEOTIDE SEQUENCE [LARGE SCALE GENOMIC DNA]</scope>
    <source>
        <strain evidence="3 5">UASWS1507</strain>
    </source>
</reference>
<sequence>MMFAAHVLRIAGLFALLALSGCSTWITGGFEDPDVKLLKVEVVKAKLLRQDFKLRFRVDNPNDSSLLVRGLRYKILLNDMLLSEGVYSDWFIVKANSHKNFSVPIRTNLWEHLKDISKVLGKANQPVHYRLEGKLKTGFLFGHSVRIGRNGDIIPGDLIPE</sequence>
<evidence type="ECO:0000313" key="6">
    <source>
        <dbReference type="Proteomes" id="UP000501989"/>
    </source>
</evidence>
<dbReference type="SMART" id="SM00769">
    <property type="entry name" value="WHy"/>
    <property type="match status" value="1"/>
</dbReference>
<evidence type="ECO:0000313" key="4">
    <source>
        <dbReference type="EMBL" id="QKF49421.1"/>
    </source>
</evidence>
<keyword evidence="6" id="KW-1185">Reference proteome</keyword>
<dbReference type="RefSeq" id="WP_065992587.1">
    <property type="nucleotide sequence ID" value="NZ_CP053746.1"/>
</dbReference>
<keyword evidence="1" id="KW-0732">Signal</keyword>
<dbReference type="KEGG" id="pgg:FX982_00340"/>
<dbReference type="EMBL" id="MDEN01000069">
    <property type="protein sequence ID" value="OCX11389.1"/>
    <property type="molecule type" value="Genomic_DNA"/>
</dbReference>
<evidence type="ECO:0000313" key="5">
    <source>
        <dbReference type="Proteomes" id="UP000095143"/>
    </source>
</evidence>
<feature type="domain" description="Water stress and hypersensitive response" evidence="2">
    <location>
        <begin position="35"/>
        <end position="154"/>
    </location>
</feature>
<reference evidence="6" key="3">
    <citation type="submission" date="2019-12" db="EMBL/GenBank/DDBJ databases">
        <title>Endophytic bacteria associated with Panax ginseng seedlings.</title>
        <authorList>
            <person name="Park J.M."/>
            <person name="Shin R."/>
            <person name="Jo S.H."/>
        </authorList>
    </citation>
    <scope>NUCLEOTIDE SEQUENCE [LARGE SCALE GENOMIC DNA]</scope>
    <source>
        <strain evidence="6">PgKB30</strain>
    </source>
</reference>
<protein>
    <recommendedName>
        <fullName evidence="2">Water stress and hypersensitive response domain-containing protein</fullName>
    </recommendedName>
</protein>
<feature type="signal peptide" evidence="1">
    <location>
        <begin position="1"/>
        <end position="20"/>
    </location>
</feature>
<proteinExistence type="predicted"/>
<dbReference type="InterPro" id="IPR004864">
    <property type="entry name" value="LEA_2"/>
</dbReference>
<evidence type="ECO:0000256" key="1">
    <source>
        <dbReference type="SAM" id="SignalP"/>
    </source>
</evidence>